<evidence type="ECO:0000259" key="5">
    <source>
        <dbReference type="Pfam" id="PF00291"/>
    </source>
</evidence>
<protein>
    <submittedName>
        <fullName evidence="6">Threonine/serine dehydratase</fullName>
    </submittedName>
</protein>
<evidence type="ECO:0000313" key="6">
    <source>
        <dbReference type="EMBL" id="UUX50427.1"/>
    </source>
</evidence>
<dbReference type="Gene3D" id="3.40.50.1100">
    <property type="match status" value="2"/>
</dbReference>
<dbReference type="GO" id="GO:0003941">
    <property type="term" value="F:L-serine ammonia-lyase activity"/>
    <property type="evidence" value="ECO:0007669"/>
    <property type="project" value="TreeGrafter"/>
</dbReference>
<dbReference type="Pfam" id="PF00291">
    <property type="entry name" value="PALP"/>
    <property type="match status" value="1"/>
</dbReference>
<dbReference type="GO" id="GO:0018114">
    <property type="term" value="F:threonine racemase activity"/>
    <property type="evidence" value="ECO:0007669"/>
    <property type="project" value="TreeGrafter"/>
</dbReference>
<dbReference type="InterPro" id="IPR001926">
    <property type="entry name" value="TrpB-like_PALP"/>
</dbReference>
<comment type="cofactor">
    <cofactor evidence="1">
        <name>pyridoxal 5'-phosphate</name>
        <dbReference type="ChEBI" id="CHEBI:597326"/>
    </cofactor>
</comment>
<proteinExistence type="inferred from homology"/>
<dbReference type="AlphaFoldDB" id="A0A9J7AS22"/>
<dbReference type="GO" id="GO:0000287">
    <property type="term" value="F:magnesium ion binding"/>
    <property type="evidence" value="ECO:0007669"/>
    <property type="project" value="TreeGrafter"/>
</dbReference>
<dbReference type="GO" id="GO:0030170">
    <property type="term" value="F:pyridoxal phosphate binding"/>
    <property type="evidence" value="ECO:0007669"/>
    <property type="project" value="TreeGrafter"/>
</dbReference>
<feature type="domain" description="Tryptophan synthase beta chain-like PALP" evidence="5">
    <location>
        <begin position="28"/>
        <end position="317"/>
    </location>
</feature>
<evidence type="ECO:0000256" key="2">
    <source>
        <dbReference type="ARBA" id="ARBA00010869"/>
    </source>
</evidence>
<comment type="similarity">
    <text evidence="2">Belongs to the serine/threonine dehydratase family.</text>
</comment>
<evidence type="ECO:0000256" key="4">
    <source>
        <dbReference type="ARBA" id="ARBA00023239"/>
    </source>
</evidence>
<dbReference type="InterPro" id="IPR036052">
    <property type="entry name" value="TrpB-like_PALP_sf"/>
</dbReference>
<reference evidence="6" key="1">
    <citation type="submission" date="2022-08" db="EMBL/GenBank/DDBJ databases">
        <title>Nisaea acidiphila sp. nov., isolated from a marine algal debris and emended description of the genus Nisaea Urios et al. 2008.</title>
        <authorList>
            <person name="Kwon K."/>
        </authorList>
    </citation>
    <scope>NUCLEOTIDE SEQUENCE</scope>
    <source>
        <strain evidence="6">MEBiC11861</strain>
    </source>
</reference>
<keyword evidence="3" id="KW-0663">Pyridoxal phosphate</keyword>
<dbReference type="FunFam" id="3.40.50.1100:FF:000005">
    <property type="entry name" value="Threonine dehydratase catabolic"/>
    <property type="match status" value="1"/>
</dbReference>
<evidence type="ECO:0000313" key="7">
    <source>
        <dbReference type="Proteomes" id="UP001060336"/>
    </source>
</evidence>
<evidence type="ECO:0000256" key="1">
    <source>
        <dbReference type="ARBA" id="ARBA00001933"/>
    </source>
</evidence>
<dbReference type="RefSeq" id="WP_257769596.1">
    <property type="nucleotide sequence ID" value="NZ_CP102480.1"/>
</dbReference>
<name>A0A9J7AS22_9PROT</name>
<dbReference type="GO" id="GO:0030378">
    <property type="term" value="F:serine racemase activity"/>
    <property type="evidence" value="ECO:0007669"/>
    <property type="project" value="TreeGrafter"/>
</dbReference>
<dbReference type="EMBL" id="CP102480">
    <property type="protein sequence ID" value="UUX50427.1"/>
    <property type="molecule type" value="Genomic_DNA"/>
</dbReference>
<gene>
    <name evidence="6" type="ORF">NUH88_01770</name>
</gene>
<dbReference type="KEGG" id="naci:NUH88_01770"/>
<sequence length="334" mass="34513">MNELSAPLTAPAFADVEAAAKRLEGKAVRTPLLEAPLLNAKLNARLLVKPECLQRTGSFKYRGAVNRLSLIPEADRARGVLAYSSGNHAQGVAYAASELGIKASIIMPKDAPELKIGNTRAYGAEVILYDRYSENREEIGQRIAAETGATLVRPYDDPGIIAGQGTIGLEIAAQAAEIGAKLDAVIVCCGGGGLVSGVALALDGAAPGVPVYSAEPENFDDMARSLASGKHERNDPDARSICDAIVTPTPGQITFGISKKLLAGGLAVSDGEALDAMAAAFRYLKIVVEPGGAVALAAALSGKLDIEGKTVAVVCSGGNADAEMFTRALSRQQD</sequence>
<organism evidence="6 7">
    <name type="scientific">Nisaea acidiphila</name>
    <dbReference type="NCBI Taxonomy" id="1862145"/>
    <lineage>
        <taxon>Bacteria</taxon>
        <taxon>Pseudomonadati</taxon>
        <taxon>Pseudomonadota</taxon>
        <taxon>Alphaproteobacteria</taxon>
        <taxon>Rhodospirillales</taxon>
        <taxon>Thalassobaculaceae</taxon>
        <taxon>Nisaea</taxon>
    </lineage>
</organism>
<accession>A0A9J7AS22</accession>
<dbReference type="GO" id="GO:0005524">
    <property type="term" value="F:ATP binding"/>
    <property type="evidence" value="ECO:0007669"/>
    <property type="project" value="TreeGrafter"/>
</dbReference>
<dbReference type="GO" id="GO:0070179">
    <property type="term" value="P:D-serine biosynthetic process"/>
    <property type="evidence" value="ECO:0007669"/>
    <property type="project" value="TreeGrafter"/>
</dbReference>
<dbReference type="PANTHER" id="PTHR43050">
    <property type="entry name" value="SERINE / THREONINE RACEMASE FAMILY MEMBER"/>
    <property type="match status" value="1"/>
</dbReference>
<keyword evidence="7" id="KW-1185">Reference proteome</keyword>
<keyword evidence="4" id="KW-0456">Lyase</keyword>
<dbReference type="PANTHER" id="PTHR43050:SF1">
    <property type="entry name" value="SERINE RACEMASE"/>
    <property type="match status" value="1"/>
</dbReference>
<dbReference type="Proteomes" id="UP001060336">
    <property type="component" value="Chromosome"/>
</dbReference>
<dbReference type="SUPFAM" id="SSF53686">
    <property type="entry name" value="Tryptophan synthase beta subunit-like PLP-dependent enzymes"/>
    <property type="match status" value="1"/>
</dbReference>
<dbReference type="CDD" id="cd01562">
    <property type="entry name" value="Thr-dehyd"/>
    <property type="match status" value="1"/>
</dbReference>
<evidence type="ECO:0000256" key="3">
    <source>
        <dbReference type="ARBA" id="ARBA00022898"/>
    </source>
</evidence>